<gene>
    <name evidence="1" type="ORF">GCM10022399_23460</name>
</gene>
<comment type="caution">
    <text evidence="1">The sequence shown here is derived from an EMBL/GenBank/DDBJ whole genome shotgun (WGS) entry which is preliminary data.</text>
</comment>
<organism evidence="1 2">
    <name type="scientific">Terrabacter ginsenosidimutans</name>
    <dbReference type="NCBI Taxonomy" id="490575"/>
    <lineage>
        <taxon>Bacteria</taxon>
        <taxon>Bacillati</taxon>
        <taxon>Actinomycetota</taxon>
        <taxon>Actinomycetes</taxon>
        <taxon>Micrococcales</taxon>
        <taxon>Intrasporangiaceae</taxon>
        <taxon>Terrabacter</taxon>
    </lineage>
</organism>
<evidence type="ECO:0000313" key="2">
    <source>
        <dbReference type="Proteomes" id="UP001501468"/>
    </source>
</evidence>
<dbReference type="Proteomes" id="UP001501468">
    <property type="component" value="Unassembled WGS sequence"/>
</dbReference>
<evidence type="ECO:0000313" key="1">
    <source>
        <dbReference type="EMBL" id="GAA3706009.1"/>
    </source>
</evidence>
<dbReference type="EMBL" id="BAABDC010000003">
    <property type="protein sequence ID" value="GAA3706009.1"/>
    <property type="molecule type" value="Genomic_DNA"/>
</dbReference>
<dbReference type="RefSeq" id="WP_344946265.1">
    <property type="nucleotide sequence ID" value="NZ_BAABDC010000003.1"/>
</dbReference>
<accession>A0ABP7DLA7</accession>
<proteinExistence type="predicted"/>
<dbReference type="InterPro" id="IPR046658">
    <property type="entry name" value="DUF6767"/>
</dbReference>
<reference evidence="2" key="1">
    <citation type="journal article" date="2019" name="Int. J. Syst. Evol. Microbiol.">
        <title>The Global Catalogue of Microorganisms (GCM) 10K type strain sequencing project: providing services to taxonomists for standard genome sequencing and annotation.</title>
        <authorList>
            <consortium name="The Broad Institute Genomics Platform"/>
            <consortium name="The Broad Institute Genome Sequencing Center for Infectious Disease"/>
            <person name="Wu L."/>
            <person name="Ma J."/>
        </authorList>
    </citation>
    <scope>NUCLEOTIDE SEQUENCE [LARGE SCALE GENOMIC DNA]</scope>
    <source>
        <strain evidence="2">JCM 17125</strain>
    </source>
</reference>
<sequence length="60" mass="6882">MPQRMPNPQCPIRIGEPCTLCFPGARGPHDCGLVYLVQSDPEQREELAARRREHLVTRVR</sequence>
<protein>
    <submittedName>
        <fullName evidence="1">Uncharacterized protein</fullName>
    </submittedName>
</protein>
<name>A0ABP7DLA7_9MICO</name>
<keyword evidence="2" id="KW-1185">Reference proteome</keyword>
<dbReference type="Pfam" id="PF20555">
    <property type="entry name" value="DUF6767"/>
    <property type="match status" value="1"/>
</dbReference>